<keyword evidence="3" id="KW-1185">Reference proteome</keyword>
<dbReference type="SUPFAM" id="SSF50630">
    <property type="entry name" value="Acid proteases"/>
    <property type="match status" value="1"/>
</dbReference>
<sequence>KLPHINEQIENKNIPNTDDTQARAQVTSPASPTTRLDVSRTTLSHNAEIKSSNNILLATAQVYAHCDNGERKVVRCLIDNGSQNNLITTDCCKLLNIPIIPLSNSFIKGVGLTSRPVHGYVYLDIESRVSPNKYHIHALVVDRITDQLPANFINSSDLHHISKLPLADSNWNVPGGIDLVIGVQLSPYIYLGNRLDIGTHGPIAVESTLGVILLGDVRYDGTSNDVRYSGTSDDVRYSGTSDNVRYSGRSENVRYSGTSFVINNNNSSL</sequence>
<gene>
    <name evidence="2" type="ORF">Cfor_00633</name>
</gene>
<feature type="region of interest" description="Disordered" evidence="1">
    <location>
        <begin position="1"/>
        <end position="35"/>
    </location>
</feature>
<dbReference type="Proteomes" id="UP000502823">
    <property type="component" value="Unassembled WGS sequence"/>
</dbReference>
<dbReference type="InterPro" id="IPR021109">
    <property type="entry name" value="Peptidase_aspartic_dom_sf"/>
</dbReference>
<dbReference type="OrthoDB" id="8194935at2759"/>
<feature type="non-terminal residue" evidence="2">
    <location>
        <position position="1"/>
    </location>
</feature>
<organism evidence="2 3">
    <name type="scientific">Coptotermes formosanus</name>
    <name type="common">Formosan subterranean termite</name>
    <dbReference type="NCBI Taxonomy" id="36987"/>
    <lineage>
        <taxon>Eukaryota</taxon>
        <taxon>Metazoa</taxon>
        <taxon>Ecdysozoa</taxon>
        <taxon>Arthropoda</taxon>
        <taxon>Hexapoda</taxon>
        <taxon>Insecta</taxon>
        <taxon>Pterygota</taxon>
        <taxon>Neoptera</taxon>
        <taxon>Polyneoptera</taxon>
        <taxon>Dictyoptera</taxon>
        <taxon>Blattodea</taxon>
        <taxon>Blattoidea</taxon>
        <taxon>Termitoidae</taxon>
        <taxon>Rhinotermitidae</taxon>
        <taxon>Coptotermes</taxon>
    </lineage>
</organism>
<reference evidence="3" key="1">
    <citation type="submission" date="2020-01" db="EMBL/GenBank/DDBJ databases">
        <title>Draft genome sequence of the Termite Coptotermes fromosanus.</title>
        <authorList>
            <person name="Itakura S."/>
            <person name="Yosikawa Y."/>
            <person name="Umezawa K."/>
        </authorList>
    </citation>
    <scope>NUCLEOTIDE SEQUENCE [LARGE SCALE GENOMIC DNA]</scope>
</reference>
<dbReference type="CDD" id="cd00303">
    <property type="entry name" value="retropepsin_like"/>
    <property type="match status" value="1"/>
</dbReference>
<dbReference type="EMBL" id="BLKM01003496">
    <property type="protein sequence ID" value="GFG28929.1"/>
    <property type="molecule type" value="Genomic_DNA"/>
</dbReference>
<evidence type="ECO:0000313" key="2">
    <source>
        <dbReference type="EMBL" id="GFG28929.1"/>
    </source>
</evidence>
<dbReference type="AlphaFoldDB" id="A0A6L2P9G6"/>
<proteinExistence type="predicted"/>
<comment type="caution">
    <text evidence="2">The sequence shown here is derived from an EMBL/GenBank/DDBJ whole genome shotgun (WGS) entry which is preliminary data.</text>
</comment>
<feature type="compositionally biased region" description="Polar residues" evidence="1">
    <location>
        <begin position="11"/>
        <end position="35"/>
    </location>
</feature>
<evidence type="ECO:0000313" key="3">
    <source>
        <dbReference type="Proteomes" id="UP000502823"/>
    </source>
</evidence>
<name>A0A6L2P9G6_COPFO</name>
<evidence type="ECO:0000256" key="1">
    <source>
        <dbReference type="SAM" id="MobiDB-lite"/>
    </source>
</evidence>
<accession>A0A6L2P9G6</accession>
<protein>
    <submittedName>
        <fullName evidence="2">Uncharacterized protein</fullName>
    </submittedName>
</protein>
<dbReference type="Gene3D" id="2.40.70.10">
    <property type="entry name" value="Acid Proteases"/>
    <property type="match status" value="1"/>
</dbReference>
<dbReference type="InParanoid" id="A0A6L2P9G6"/>